<dbReference type="InterPro" id="IPR009057">
    <property type="entry name" value="Homeodomain-like_sf"/>
</dbReference>
<keyword evidence="3" id="KW-0804">Transcription</keyword>
<dbReference type="SMART" id="SM00342">
    <property type="entry name" value="HTH_ARAC"/>
    <property type="match status" value="1"/>
</dbReference>
<protein>
    <submittedName>
        <fullName evidence="7">Response regulator</fullName>
    </submittedName>
</protein>
<proteinExistence type="predicted"/>
<evidence type="ECO:0000256" key="4">
    <source>
        <dbReference type="PROSITE-ProRule" id="PRU00169"/>
    </source>
</evidence>
<dbReference type="GO" id="GO:0043565">
    <property type="term" value="F:sequence-specific DNA binding"/>
    <property type="evidence" value="ECO:0007669"/>
    <property type="project" value="InterPro"/>
</dbReference>
<dbReference type="Gene3D" id="3.40.50.2300">
    <property type="match status" value="1"/>
</dbReference>
<dbReference type="GO" id="GO:0000160">
    <property type="term" value="P:phosphorelay signal transduction system"/>
    <property type="evidence" value="ECO:0007669"/>
    <property type="project" value="InterPro"/>
</dbReference>
<organism evidence="7 8">
    <name type="scientific">Paenibacillus hemerocallicola</name>
    <dbReference type="NCBI Taxonomy" id="1172614"/>
    <lineage>
        <taxon>Bacteria</taxon>
        <taxon>Bacillati</taxon>
        <taxon>Bacillota</taxon>
        <taxon>Bacilli</taxon>
        <taxon>Bacillales</taxon>
        <taxon>Paenibacillaceae</taxon>
        <taxon>Paenibacillus</taxon>
    </lineage>
</organism>
<feature type="domain" description="HTH araC/xylS-type" evidence="5">
    <location>
        <begin position="418"/>
        <end position="516"/>
    </location>
</feature>
<dbReference type="PROSITE" id="PS01124">
    <property type="entry name" value="HTH_ARAC_FAMILY_2"/>
    <property type="match status" value="1"/>
</dbReference>
<dbReference type="GO" id="GO:0003700">
    <property type="term" value="F:DNA-binding transcription factor activity"/>
    <property type="evidence" value="ECO:0007669"/>
    <property type="project" value="InterPro"/>
</dbReference>
<dbReference type="OrthoDB" id="342399at2"/>
<dbReference type="Gene3D" id="1.10.10.60">
    <property type="entry name" value="Homeodomain-like"/>
    <property type="match status" value="2"/>
</dbReference>
<keyword evidence="8" id="KW-1185">Reference proteome</keyword>
<evidence type="ECO:0000259" key="5">
    <source>
        <dbReference type="PROSITE" id="PS01124"/>
    </source>
</evidence>
<dbReference type="SMART" id="SM00448">
    <property type="entry name" value="REC"/>
    <property type="match status" value="1"/>
</dbReference>
<accession>A0A5C4T3T7</accession>
<dbReference type="InterPro" id="IPR018060">
    <property type="entry name" value="HTH_AraC"/>
</dbReference>
<evidence type="ECO:0000313" key="8">
    <source>
        <dbReference type="Proteomes" id="UP000307943"/>
    </source>
</evidence>
<dbReference type="Pfam" id="PF12833">
    <property type="entry name" value="HTH_18"/>
    <property type="match status" value="1"/>
</dbReference>
<dbReference type="AlphaFoldDB" id="A0A5C4T3T7"/>
<evidence type="ECO:0000313" key="7">
    <source>
        <dbReference type="EMBL" id="TNJ63734.1"/>
    </source>
</evidence>
<feature type="domain" description="Response regulatory" evidence="6">
    <location>
        <begin position="4"/>
        <end position="121"/>
    </location>
</feature>
<dbReference type="Proteomes" id="UP000307943">
    <property type="component" value="Unassembled WGS sequence"/>
</dbReference>
<dbReference type="Pfam" id="PF00072">
    <property type="entry name" value="Response_reg"/>
    <property type="match status" value="1"/>
</dbReference>
<dbReference type="PANTHER" id="PTHR43280">
    <property type="entry name" value="ARAC-FAMILY TRANSCRIPTIONAL REGULATOR"/>
    <property type="match status" value="1"/>
</dbReference>
<evidence type="ECO:0000256" key="3">
    <source>
        <dbReference type="ARBA" id="ARBA00023163"/>
    </source>
</evidence>
<evidence type="ECO:0000256" key="2">
    <source>
        <dbReference type="ARBA" id="ARBA00023125"/>
    </source>
</evidence>
<reference evidence="7 8" key="1">
    <citation type="submission" date="2019-05" db="EMBL/GenBank/DDBJ databases">
        <title>We sequenced the genome of Paenibacillus hemerocallicola KCTC 33185 for further insight into its adaptation and study the phylogeny of Paenibacillus.</title>
        <authorList>
            <person name="Narsing Rao M.P."/>
        </authorList>
    </citation>
    <scope>NUCLEOTIDE SEQUENCE [LARGE SCALE GENOMIC DNA]</scope>
    <source>
        <strain evidence="7 8">KCTC 33185</strain>
    </source>
</reference>
<dbReference type="CDD" id="cd17536">
    <property type="entry name" value="REC_YesN-like"/>
    <property type="match status" value="1"/>
</dbReference>
<dbReference type="InterPro" id="IPR001789">
    <property type="entry name" value="Sig_transdc_resp-reg_receiver"/>
</dbReference>
<feature type="modified residue" description="4-aspartylphosphate" evidence="4">
    <location>
        <position position="56"/>
    </location>
</feature>
<evidence type="ECO:0000256" key="1">
    <source>
        <dbReference type="ARBA" id="ARBA00023015"/>
    </source>
</evidence>
<dbReference type="EMBL" id="VDCQ01000038">
    <property type="protein sequence ID" value="TNJ63734.1"/>
    <property type="molecule type" value="Genomic_DNA"/>
</dbReference>
<dbReference type="InterPro" id="IPR011006">
    <property type="entry name" value="CheY-like_superfamily"/>
</dbReference>
<dbReference type="SUPFAM" id="SSF52172">
    <property type="entry name" value="CheY-like"/>
    <property type="match status" value="1"/>
</dbReference>
<comment type="caution">
    <text evidence="7">The sequence shown here is derived from an EMBL/GenBank/DDBJ whole genome shotgun (WGS) entry which is preliminary data.</text>
</comment>
<name>A0A5C4T3T7_9BACL</name>
<keyword evidence="1" id="KW-0805">Transcription regulation</keyword>
<dbReference type="SUPFAM" id="SSF46689">
    <property type="entry name" value="Homeodomain-like"/>
    <property type="match status" value="2"/>
</dbReference>
<keyword evidence="2" id="KW-0238">DNA-binding</keyword>
<evidence type="ECO:0000259" key="6">
    <source>
        <dbReference type="PROSITE" id="PS50110"/>
    </source>
</evidence>
<dbReference type="RefSeq" id="WP_139604746.1">
    <property type="nucleotide sequence ID" value="NZ_VDCQ01000038.1"/>
</dbReference>
<keyword evidence="4" id="KW-0597">Phosphoprotein</keyword>
<sequence>MRIRMAVIDDEVFVRKGIISSVDWDRHGVDIAGEATDGISGMELVRRTRPHIVLTDIRMPHVDGLELIRMIKSELPSSRILILSVLEDFQTVREALRLGVVDYVQKLLMTPEALLAAVLQIKQSIVAEPLPSAAAPEGGLGEWLSGADTAPFDSLFADVTSCILGKIVLSERKDSAHADPEFSPDRGDDDCKTVREWLRRSPEPALNAARIVPDKDGACWALIPRHDDGLSRERVVRALRQLAEACAEAGLALTAGLSLPFAEPKGRLAARDQANAALRRRFYKGDGGVFVYREEDRQPKRDGHFISNELLKSYANGLRIDGDEASLLAWSRLFPEEADESFSVEAIREAIYLWLSSVMLALEERGEQLASDPAEPSLFEQVRLIDTYPRLREWCLRLHEAVRLTFGKAQPQHRDEIRRAMEYTRSHYREPIKVKDVADWVNLSENYFSYLFAKETGKPFVQYLQETRIEQAKEWLRDGKLKWYEVTEKIGFESPKYFTKVFKKYNGITPMQYARENRSGTTN</sequence>
<gene>
    <name evidence="7" type="ORF">FE784_23720</name>
</gene>
<dbReference type="PROSITE" id="PS50110">
    <property type="entry name" value="RESPONSE_REGULATORY"/>
    <property type="match status" value="1"/>
</dbReference>
<dbReference type="PANTHER" id="PTHR43280:SF2">
    <property type="entry name" value="HTH-TYPE TRANSCRIPTIONAL REGULATOR EXSA"/>
    <property type="match status" value="1"/>
</dbReference>